<protein>
    <submittedName>
        <fullName evidence="1">Uncharacterized protein</fullName>
    </submittedName>
</protein>
<dbReference type="eggNOG" id="ENOG502TN6P">
    <property type="taxonomic scope" value="Eukaryota"/>
</dbReference>
<gene>
    <name evidence="1" type="ORF">BEWA_044230</name>
</gene>
<keyword evidence="2" id="KW-1185">Reference proteome</keyword>
<dbReference type="OrthoDB" id="10324010at2759"/>
<accession>L1LG94</accession>
<reference evidence="1 2" key="1">
    <citation type="journal article" date="2012" name="BMC Genomics">
        <title>Comparative genomic analysis and phylogenetic position of Theileria equi.</title>
        <authorList>
            <person name="Kappmeyer L.S."/>
            <person name="Thiagarajan M."/>
            <person name="Herndon D.R."/>
            <person name="Ramsay J.D."/>
            <person name="Caler E."/>
            <person name="Djikeng A."/>
            <person name="Gillespie J.J."/>
            <person name="Lau A.O."/>
            <person name="Roalson E.H."/>
            <person name="Silva J.C."/>
            <person name="Silva M.G."/>
            <person name="Suarez C.E."/>
            <person name="Ueti M.W."/>
            <person name="Nene V.M."/>
            <person name="Mealey R.H."/>
            <person name="Knowles D.P."/>
            <person name="Brayton K.A."/>
        </authorList>
    </citation>
    <scope>NUCLEOTIDE SEQUENCE [LARGE SCALE GENOMIC DNA]</scope>
    <source>
        <strain evidence="1 2">WA</strain>
    </source>
</reference>
<proteinExistence type="predicted"/>
<dbReference type="AlphaFoldDB" id="L1LG94"/>
<dbReference type="KEGG" id="beq:BEWA_044230"/>
<name>L1LG94_THEEQ</name>
<dbReference type="VEuPathDB" id="PiroplasmaDB:BEWA_044230"/>
<dbReference type="GeneID" id="15807829"/>
<evidence type="ECO:0000313" key="1">
    <source>
        <dbReference type="EMBL" id="EKX74381.1"/>
    </source>
</evidence>
<evidence type="ECO:0000313" key="2">
    <source>
        <dbReference type="Proteomes" id="UP000031512"/>
    </source>
</evidence>
<dbReference type="EMBL" id="ACOU01000002">
    <property type="protein sequence ID" value="EKX74381.1"/>
    <property type="molecule type" value="Genomic_DNA"/>
</dbReference>
<comment type="caution">
    <text evidence="1">The sequence shown here is derived from an EMBL/GenBank/DDBJ whole genome shotgun (WGS) entry which is preliminary data.</text>
</comment>
<organism evidence="1 2">
    <name type="scientific">Theileria equi strain WA</name>
    <dbReference type="NCBI Taxonomy" id="1537102"/>
    <lineage>
        <taxon>Eukaryota</taxon>
        <taxon>Sar</taxon>
        <taxon>Alveolata</taxon>
        <taxon>Apicomplexa</taxon>
        <taxon>Aconoidasida</taxon>
        <taxon>Piroplasmida</taxon>
        <taxon>Theileriidae</taxon>
        <taxon>Theileria</taxon>
    </lineage>
</organism>
<sequence length="1158" mass="132785">MEPYLRFATEVTNRSKKSDLEDHRRFILGSNECLRVCLNSLALLLDSKLLEPLDIPEDIPSEPDPIVRYFSTPLLPRTCEKLREWDHLKRKTLAVETALVIVEISRNGLSQLIKSIDKGFNSETFYVRTLAILIHLAKKSQNFPWNGEPKEESVLYNDDNTLTDILCNLILVLSIFATEEVGLFTNFRELPKSLLSLLPRTLGVHILGIMPTLAFDSRILFSLESRESFINSLADQFFNLVDHLILLTKSSIISFDPSSYEISFTMNSGSLEDPTSSSMVSSAYTEIYRYYLSIWLRFSIDYVKYGSLLCRSNSEACSKLINWLSRVLEYRSLNVIGNLFIFEDIRYFEDVVKLAKATDSNLYVSSLIHHSSLTTQDSLRMIKFAGLEVISRDSVNSRYIFSFLVDGLSSNNITIFLETWKHLLYPNNIGEQSVDFLVKNHEPLLDRLLPLSVFDFTNMEVIEKYDAKDIYAEDRLDNMKPERNDRDDAVFLVRDVIVLLVSIIGYACKDRLLSSFSFGYSILFPASNHIDTQKSGETIAEKELDTNNKFEDLIYSPISSWSRFSSEEIGTLELSLFILYILRNECKDSKMNVFIEKIRGFDPNVDERIEFILDQINNDNFKHLHLSDAFRVFSSKKKFRNLIDSDLDWIKSFSTILQVCEQKRDLQFGDGNIFQLVEEKIAYFKYPIFVGKNSEVEYGSDHLFTEFGAKMASSIVSALSTQIGMNLIENQVTTSSKQSHTNGINELTIPKNLEAARDYLEKVSLLLRVYREYPNLIPKGKKGQSPKELPIFQISIALLVRHNDLLQQFIHILTDLILCGITVPLKIIGSNFSDIQTLILVSLRCILAEVLKCDKAQLTTVANMFSMFDFIAYFVIKSLNELVSLTQWSSGNYRVFTILLEILAYSFQIGPILRLLLENGSKMQIIFQTIFIANTLGKFHKRLIISRNFLNLSLITRLLRINPNFNSNVQQKYFVKSGSMIGGPSCAEFIDQQLDRIFMKNCASFQVCLDEGVDPAISGSFNLLDVIAYVSFKQIFKGSKDLRVEKFINVEENPLLDIDYNLLEKLCVIESSVFSWNLLDTEYRLSLECIERLFSGFPQLPQTKLLLIAEYFFIFVAASTGREYGQVKTKILKDNMVNPNAALFIYELYRNAKSHLYE</sequence>
<dbReference type="Proteomes" id="UP000031512">
    <property type="component" value="Unassembled WGS sequence"/>
</dbReference>
<dbReference type="RefSeq" id="XP_004833833.1">
    <property type="nucleotide sequence ID" value="XM_004833776.1"/>
</dbReference>